<comment type="caution">
    <text evidence="1">The sequence shown here is derived from an EMBL/GenBank/DDBJ whole genome shotgun (WGS) entry which is preliminary data.</text>
</comment>
<evidence type="ECO:0000313" key="1">
    <source>
        <dbReference type="EMBL" id="KKL95668.1"/>
    </source>
</evidence>
<proteinExistence type="predicted"/>
<dbReference type="EMBL" id="LAZR01018620">
    <property type="protein sequence ID" value="KKL95668.1"/>
    <property type="molecule type" value="Genomic_DNA"/>
</dbReference>
<gene>
    <name evidence="1" type="ORF">LCGC14_1852310</name>
</gene>
<reference evidence="1" key="1">
    <citation type="journal article" date="2015" name="Nature">
        <title>Complex archaea that bridge the gap between prokaryotes and eukaryotes.</title>
        <authorList>
            <person name="Spang A."/>
            <person name="Saw J.H."/>
            <person name="Jorgensen S.L."/>
            <person name="Zaremba-Niedzwiedzka K."/>
            <person name="Martijn J."/>
            <person name="Lind A.E."/>
            <person name="van Eijk R."/>
            <person name="Schleper C."/>
            <person name="Guy L."/>
            <person name="Ettema T.J."/>
        </authorList>
    </citation>
    <scope>NUCLEOTIDE SEQUENCE</scope>
</reference>
<accession>A0A0F9GA91</accession>
<protein>
    <submittedName>
        <fullName evidence="1">Uncharacterized protein</fullName>
    </submittedName>
</protein>
<sequence>MHHIRAGHLKPHYAAVRVVIGMDGNPYPEGVE</sequence>
<organism evidence="1">
    <name type="scientific">marine sediment metagenome</name>
    <dbReference type="NCBI Taxonomy" id="412755"/>
    <lineage>
        <taxon>unclassified sequences</taxon>
        <taxon>metagenomes</taxon>
        <taxon>ecological metagenomes</taxon>
    </lineage>
</organism>
<dbReference type="AlphaFoldDB" id="A0A0F9GA91"/>
<feature type="non-terminal residue" evidence="1">
    <location>
        <position position="32"/>
    </location>
</feature>
<name>A0A0F9GA91_9ZZZZ</name>